<name>R7QN87_CHOCR</name>
<accession>R7QN87</accession>
<dbReference type="Proteomes" id="UP000012073">
    <property type="component" value="Unassembled WGS sequence"/>
</dbReference>
<proteinExistence type="predicted"/>
<gene>
    <name evidence="1" type="ORF">CHC_T00000178001</name>
</gene>
<dbReference type="RefSeq" id="XP_005719159.1">
    <property type="nucleotide sequence ID" value="XM_005719102.1"/>
</dbReference>
<evidence type="ECO:0000313" key="1">
    <source>
        <dbReference type="EMBL" id="CDF39248.1"/>
    </source>
</evidence>
<dbReference type="AlphaFoldDB" id="R7QN87"/>
<dbReference type="KEGG" id="ccp:CHC_T00000178001"/>
<dbReference type="GeneID" id="17326877"/>
<keyword evidence="2" id="KW-1185">Reference proteome</keyword>
<evidence type="ECO:0000313" key="2">
    <source>
        <dbReference type="Proteomes" id="UP000012073"/>
    </source>
</evidence>
<organism evidence="1 2">
    <name type="scientific">Chondrus crispus</name>
    <name type="common">Carrageen Irish moss</name>
    <name type="synonym">Polymorpha crispa</name>
    <dbReference type="NCBI Taxonomy" id="2769"/>
    <lineage>
        <taxon>Eukaryota</taxon>
        <taxon>Rhodophyta</taxon>
        <taxon>Florideophyceae</taxon>
        <taxon>Rhodymeniophycidae</taxon>
        <taxon>Gigartinales</taxon>
        <taxon>Gigartinaceae</taxon>
        <taxon>Chondrus</taxon>
    </lineage>
</organism>
<dbReference type="Gramene" id="CDF39248">
    <property type="protein sequence ID" value="CDF39248"/>
    <property type="gene ID" value="CHC_T00000178001"/>
</dbReference>
<dbReference type="EMBL" id="HG002013">
    <property type="protein sequence ID" value="CDF39248.1"/>
    <property type="molecule type" value="Genomic_DNA"/>
</dbReference>
<sequence>MSFQSSSLCSAPPSHATFLSPCNLLPFRSWATSPAATIARHRSSLTVTPSRVCALCCRRPIAASARRYAGLSPTLQNLRIRYRMC</sequence>
<protein>
    <submittedName>
        <fullName evidence="1">Uncharacterized protein</fullName>
    </submittedName>
</protein>
<reference evidence="2" key="1">
    <citation type="journal article" date="2013" name="Proc. Natl. Acad. Sci. U.S.A.">
        <title>Genome structure and metabolic features in the red seaweed Chondrus crispus shed light on evolution of the Archaeplastida.</title>
        <authorList>
            <person name="Collen J."/>
            <person name="Porcel B."/>
            <person name="Carre W."/>
            <person name="Ball S.G."/>
            <person name="Chaparro C."/>
            <person name="Tonon T."/>
            <person name="Barbeyron T."/>
            <person name="Michel G."/>
            <person name="Noel B."/>
            <person name="Valentin K."/>
            <person name="Elias M."/>
            <person name="Artiguenave F."/>
            <person name="Arun A."/>
            <person name="Aury J.M."/>
            <person name="Barbosa-Neto J.F."/>
            <person name="Bothwell J.H."/>
            <person name="Bouget F.Y."/>
            <person name="Brillet L."/>
            <person name="Cabello-Hurtado F."/>
            <person name="Capella-Gutierrez S."/>
            <person name="Charrier B."/>
            <person name="Cladiere L."/>
            <person name="Cock J.M."/>
            <person name="Coelho S.M."/>
            <person name="Colleoni C."/>
            <person name="Czjzek M."/>
            <person name="Da Silva C."/>
            <person name="Delage L."/>
            <person name="Denoeud F."/>
            <person name="Deschamps P."/>
            <person name="Dittami S.M."/>
            <person name="Gabaldon T."/>
            <person name="Gachon C.M."/>
            <person name="Groisillier A."/>
            <person name="Herve C."/>
            <person name="Jabbari K."/>
            <person name="Katinka M."/>
            <person name="Kloareg B."/>
            <person name="Kowalczyk N."/>
            <person name="Labadie K."/>
            <person name="Leblanc C."/>
            <person name="Lopez P.J."/>
            <person name="McLachlan D.H."/>
            <person name="Meslet-Cladiere L."/>
            <person name="Moustafa A."/>
            <person name="Nehr Z."/>
            <person name="Nyvall Collen P."/>
            <person name="Panaud O."/>
            <person name="Partensky F."/>
            <person name="Poulain J."/>
            <person name="Rensing S.A."/>
            <person name="Rousvoal S."/>
            <person name="Samson G."/>
            <person name="Symeonidi A."/>
            <person name="Weissenbach J."/>
            <person name="Zambounis A."/>
            <person name="Wincker P."/>
            <person name="Boyen C."/>
        </authorList>
    </citation>
    <scope>NUCLEOTIDE SEQUENCE [LARGE SCALE GENOMIC DNA]</scope>
    <source>
        <strain evidence="2">cv. Stackhouse</strain>
    </source>
</reference>